<name>A0A2W5H403_9SPHI</name>
<keyword evidence="6" id="KW-0378">Hydrolase</keyword>
<protein>
    <recommendedName>
        <fullName evidence="10">Endonuclease/exonuclease/phosphatase domain-containing protein</fullName>
    </recommendedName>
</protein>
<evidence type="ECO:0000256" key="6">
    <source>
        <dbReference type="ARBA" id="ARBA00022801"/>
    </source>
</evidence>
<dbReference type="GO" id="GO:0006281">
    <property type="term" value="P:DNA repair"/>
    <property type="evidence" value="ECO:0007669"/>
    <property type="project" value="UniProtKB-KW"/>
</dbReference>
<evidence type="ECO:0000313" key="12">
    <source>
        <dbReference type="Proteomes" id="UP000249645"/>
    </source>
</evidence>
<keyword evidence="3" id="KW-0540">Nuclease</keyword>
<dbReference type="Pfam" id="PF03372">
    <property type="entry name" value="Exo_endo_phos"/>
    <property type="match status" value="1"/>
</dbReference>
<accession>A0A2W5H403</accession>
<dbReference type="GO" id="GO:0046872">
    <property type="term" value="F:metal ion binding"/>
    <property type="evidence" value="ECO:0007669"/>
    <property type="project" value="UniProtKB-KW"/>
</dbReference>
<evidence type="ECO:0000256" key="1">
    <source>
        <dbReference type="ARBA" id="ARBA00001936"/>
    </source>
</evidence>
<dbReference type="InterPro" id="IPR051547">
    <property type="entry name" value="TDP2-like"/>
</dbReference>
<keyword evidence="7" id="KW-0460">Magnesium</keyword>
<dbReference type="PANTHER" id="PTHR15822:SF4">
    <property type="entry name" value="TYROSYL-DNA PHOSPHODIESTERASE 2"/>
    <property type="match status" value="1"/>
</dbReference>
<dbReference type="GO" id="GO:0004518">
    <property type="term" value="F:nuclease activity"/>
    <property type="evidence" value="ECO:0007669"/>
    <property type="project" value="UniProtKB-KW"/>
</dbReference>
<dbReference type="InterPro" id="IPR036691">
    <property type="entry name" value="Endo/exonu/phosph_ase_sf"/>
</dbReference>
<dbReference type="SUPFAM" id="SSF56219">
    <property type="entry name" value="DNase I-like"/>
    <property type="match status" value="1"/>
</dbReference>
<dbReference type="Gene3D" id="3.60.10.10">
    <property type="entry name" value="Endonuclease/exonuclease/phosphatase"/>
    <property type="match status" value="1"/>
</dbReference>
<keyword evidence="4" id="KW-0479">Metal-binding</keyword>
<comment type="caution">
    <text evidence="11">The sequence shown here is derived from an EMBL/GenBank/DDBJ whole genome shotgun (WGS) entry which is preliminary data.</text>
</comment>
<dbReference type="Proteomes" id="UP000249645">
    <property type="component" value="Unassembled WGS sequence"/>
</dbReference>
<evidence type="ECO:0000256" key="2">
    <source>
        <dbReference type="ARBA" id="ARBA00001946"/>
    </source>
</evidence>
<keyword evidence="5" id="KW-0227">DNA damage</keyword>
<reference evidence="11 12" key="1">
    <citation type="submission" date="2017-11" db="EMBL/GenBank/DDBJ databases">
        <title>Infants hospitalized years apart are colonized by the same room-sourced microbial strains.</title>
        <authorList>
            <person name="Brooks B."/>
            <person name="Olm M.R."/>
            <person name="Firek B.A."/>
            <person name="Baker R."/>
            <person name="Thomas B.C."/>
            <person name="Morowitz M.J."/>
            <person name="Banfield J.F."/>
        </authorList>
    </citation>
    <scope>NUCLEOTIDE SEQUENCE [LARGE SCALE GENOMIC DNA]</scope>
    <source>
        <strain evidence="11">S2_009_000_R2_76</strain>
    </source>
</reference>
<evidence type="ECO:0000256" key="7">
    <source>
        <dbReference type="ARBA" id="ARBA00022842"/>
    </source>
</evidence>
<gene>
    <name evidence="11" type="ORF">DI598_00075</name>
</gene>
<evidence type="ECO:0000256" key="5">
    <source>
        <dbReference type="ARBA" id="ARBA00022763"/>
    </source>
</evidence>
<feature type="domain" description="Endonuclease/exonuclease/phosphatase" evidence="10">
    <location>
        <begin position="103"/>
        <end position="360"/>
    </location>
</feature>
<keyword evidence="9" id="KW-0472">Membrane</keyword>
<evidence type="ECO:0000259" key="10">
    <source>
        <dbReference type="Pfam" id="PF03372"/>
    </source>
</evidence>
<dbReference type="AlphaFoldDB" id="A0A2W5H403"/>
<evidence type="ECO:0000256" key="9">
    <source>
        <dbReference type="SAM" id="Phobius"/>
    </source>
</evidence>
<comment type="cofactor">
    <cofactor evidence="1">
        <name>Mn(2+)</name>
        <dbReference type="ChEBI" id="CHEBI:29035"/>
    </cofactor>
</comment>
<evidence type="ECO:0000256" key="4">
    <source>
        <dbReference type="ARBA" id="ARBA00022723"/>
    </source>
</evidence>
<dbReference type="EMBL" id="QFOI01000001">
    <property type="protein sequence ID" value="PZP52666.1"/>
    <property type="molecule type" value="Genomic_DNA"/>
</dbReference>
<evidence type="ECO:0000313" key="11">
    <source>
        <dbReference type="EMBL" id="PZP52666.1"/>
    </source>
</evidence>
<feature type="transmembrane region" description="Helical" evidence="9">
    <location>
        <begin position="40"/>
        <end position="60"/>
    </location>
</feature>
<evidence type="ECO:0000256" key="3">
    <source>
        <dbReference type="ARBA" id="ARBA00022722"/>
    </source>
</evidence>
<organism evidence="11 12">
    <name type="scientific">Pseudopedobacter saltans</name>
    <dbReference type="NCBI Taxonomy" id="151895"/>
    <lineage>
        <taxon>Bacteria</taxon>
        <taxon>Pseudomonadati</taxon>
        <taxon>Bacteroidota</taxon>
        <taxon>Sphingobacteriia</taxon>
        <taxon>Sphingobacteriales</taxon>
        <taxon>Sphingobacteriaceae</taxon>
        <taxon>Pseudopedobacter</taxon>
    </lineage>
</organism>
<feature type="transmembrane region" description="Helical" evidence="9">
    <location>
        <begin position="12"/>
        <end position="34"/>
    </location>
</feature>
<dbReference type="PANTHER" id="PTHR15822">
    <property type="entry name" value="TRAF AND TNF RECEPTOR-ASSOCIATED PROTEIN"/>
    <property type="match status" value="1"/>
</dbReference>
<keyword evidence="8" id="KW-0234">DNA repair</keyword>
<sequence>MRRFFRGTMGLITAGIAFVYLISCFSFIISPAFFSPIALLGLAFPYLFLIVLFFAIVNLFRDRRLGLILCVVLLPGLYNLSHVVGFHFGKWKMEKAPNTLRVLTWNVEGYSMHGAPPEETIKGILNTVHQYNPDIVFLQESSHHVLTYGGQWRKTDELFDSIGYKGSYTVSDSTFWEGHMVPFNTGVAIFSKSPVTNDTALKILESPHEQQHCAAGTTTFDGKGIRVMTARLSSLNLYWDTANQDKSIYQITFDRKRMVQHQIRSVERLHKEQIKMIRQEIESSKDPVIYCGDMNSVPTSYNFYLMRGNNFQDAFIKGGGGIGATFHNIAPTLRIDAVFVDKSKFKVLQSKVIKVQLSDHYPVVADLQLK</sequence>
<feature type="transmembrane region" description="Helical" evidence="9">
    <location>
        <begin position="67"/>
        <end position="88"/>
    </location>
</feature>
<keyword evidence="9" id="KW-0812">Transmembrane</keyword>
<dbReference type="GO" id="GO:0016787">
    <property type="term" value="F:hydrolase activity"/>
    <property type="evidence" value="ECO:0007669"/>
    <property type="project" value="UniProtKB-KW"/>
</dbReference>
<dbReference type="InterPro" id="IPR005135">
    <property type="entry name" value="Endo/exonuclease/phosphatase"/>
</dbReference>
<keyword evidence="9" id="KW-1133">Transmembrane helix</keyword>
<evidence type="ECO:0000256" key="8">
    <source>
        <dbReference type="ARBA" id="ARBA00023204"/>
    </source>
</evidence>
<proteinExistence type="predicted"/>
<comment type="cofactor">
    <cofactor evidence="2">
        <name>Mg(2+)</name>
        <dbReference type="ChEBI" id="CHEBI:18420"/>
    </cofactor>
</comment>